<dbReference type="HOGENOM" id="CLU_021814_2_1_1"/>
<dbReference type="PANTHER" id="PTHR42643">
    <property type="entry name" value="IONOTROPIC RECEPTOR 20A-RELATED"/>
    <property type="match status" value="1"/>
</dbReference>
<feature type="transmembrane region" description="Helical" evidence="8">
    <location>
        <begin position="317"/>
        <end position="343"/>
    </location>
</feature>
<keyword evidence="6" id="KW-0675">Receptor</keyword>
<dbReference type="SUPFAM" id="SSF53850">
    <property type="entry name" value="Periplasmic binding protein-like II"/>
    <property type="match status" value="1"/>
</dbReference>
<evidence type="ECO:0000256" key="5">
    <source>
        <dbReference type="ARBA" id="ARBA00023136"/>
    </source>
</evidence>
<dbReference type="Proteomes" id="UP000001070">
    <property type="component" value="Unassembled WGS sequence"/>
</dbReference>
<sequence length="612" mass="71472">MSTSQLPDGSVVMRLYIIFILVSGLCHYLQCIQLGYPTDPIDLQLQEKLLKILERIRLERNYDTIVIYGQSGGEDCLFHELLPKLQLPTVLLTKGSSLSDWSFSSDSLLLCCDSKAEQEQNTRSLLRLQQARRLVYLESEMQPQWLCEDYFEREQHNVAMMNAQGDLFSCRLFQEINHVQLDINSDSKSSFDSIYVQQFRNMKGAVIRSEPDQLAPFSFAFSDPISGKLKMAGFAANVVNTFAERVNATLELPEDLEVGRIGKSEIWLKTLHNQLDIAAMLERNSDAIHLDYLSFPYISSSYCFMVPVPSKMPFMEIYTIIVTPRVLVIIIILFVIFSLLLIYSQELSWHQLSLANVILNDRCLRGLLGQAFPFPNNPSRYLKATCLILFFASLMITTMYQTYLQSLYTSPPSENMLRSFDDFQNSRYKIAIVRNELNSLERSYNLTLASAPNAYIMESWDDFLKLRDSFNANYIYAVTKMRWNTYVEQQKFFKEQAFYYSQDVCFSRSVMYHFTIRRHLPYRQQFDQHMLYMQDFGLMKLWFGRSFYDMVRLNMTEMEDHSNPLPAGKAVFLRDLVYIFEFYAVFHIIACFCFAIECFWGRSRRIAPIRNL</sequence>
<accession>B4J5P1</accession>
<evidence type="ECO:0000313" key="9">
    <source>
        <dbReference type="EMBL" id="EDW01817.1"/>
    </source>
</evidence>
<gene>
    <name evidence="9" type="primary">Dgri\GH20243</name>
    <name evidence="9" type="ORF">Dgri_GH20243</name>
</gene>
<organism evidence="10">
    <name type="scientific">Drosophila grimshawi</name>
    <name type="common">Hawaiian fruit fly</name>
    <name type="synonym">Idiomyia grimshawi</name>
    <dbReference type="NCBI Taxonomy" id="7222"/>
    <lineage>
        <taxon>Eukaryota</taxon>
        <taxon>Metazoa</taxon>
        <taxon>Ecdysozoa</taxon>
        <taxon>Arthropoda</taxon>
        <taxon>Hexapoda</taxon>
        <taxon>Insecta</taxon>
        <taxon>Pterygota</taxon>
        <taxon>Neoptera</taxon>
        <taxon>Endopterygota</taxon>
        <taxon>Diptera</taxon>
        <taxon>Brachycera</taxon>
        <taxon>Muscomorpha</taxon>
        <taxon>Ephydroidea</taxon>
        <taxon>Drosophilidae</taxon>
        <taxon>Drosophila</taxon>
        <taxon>Hawaiian Drosophila</taxon>
    </lineage>
</organism>
<keyword evidence="2" id="KW-1003">Cell membrane</keyword>
<evidence type="ECO:0000256" key="1">
    <source>
        <dbReference type="ARBA" id="ARBA00004651"/>
    </source>
</evidence>
<dbReference type="OMA" id="FYYSQDV"/>
<evidence type="ECO:0000313" key="10">
    <source>
        <dbReference type="Proteomes" id="UP000001070"/>
    </source>
</evidence>
<evidence type="ECO:0000256" key="4">
    <source>
        <dbReference type="ARBA" id="ARBA00022989"/>
    </source>
</evidence>
<comment type="subcellular location">
    <subcellularLocation>
        <location evidence="1">Cell membrane</location>
        <topology evidence="1">Multi-pass membrane protein</topology>
    </subcellularLocation>
</comment>
<dbReference type="eggNOG" id="ENOG502T9I5">
    <property type="taxonomic scope" value="Eukaryota"/>
</dbReference>
<dbReference type="OrthoDB" id="7852744at2759"/>
<evidence type="ECO:0000256" key="8">
    <source>
        <dbReference type="SAM" id="Phobius"/>
    </source>
</evidence>
<keyword evidence="10" id="KW-1185">Reference proteome</keyword>
<feature type="transmembrane region" description="Helical" evidence="8">
    <location>
        <begin position="12"/>
        <end position="29"/>
    </location>
</feature>
<dbReference type="FunCoup" id="B4J5P1">
    <property type="interactions" value="20"/>
</dbReference>
<dbReference type="GO" id="GO:0005886">
    <property type="term" value="C:plasma membrane"/>
    <property type="evidence" value="ECO:0007669"/>
    <property type="project" value="UniProtKB-SubCell"/>
</dbReference>
<keyword evidence="5 8" id="KW-0472">Membrane</keyword>
<dbReference type="InterPro" id="IPR052192">
    <property type="entry name" value="Insect_Ionotropic_Sensory_Rcpt"/>
</dbReference>
<feature type="transmembrane region" description="Helical" evidence="8">
    <location>
        <begin position="381"/>
        <end position="400"/>
    </location>
</feature>
<dbReference type="InParanoid" id="B4J5P1"/>
<keyword evidence="4 8" id="KW-1133">Transmembrane helix</keyword>
<evidence type="ECO:0000256" key="7">
    <source>
        <dbReference type="ARBA" id="ARBA00023180"/>
    </source>
</evidence>
<evidence type="ECO:0000256" key="3">
    <source>
        <dbReference type="ARBA" id="ARBA00022692"/>
    </source>
</evidence>
<name>B4J5P1_DROGR</name>
<dbReference type="PhylomeDB" id="B4J5P1"/>
<evidence type="ECO:0000256" key="6">
    <source>
        <dbReference type="ARBA" id="ARBA00023170"/>
    </source>
</evidence>
<reference evidence="9 10" key="1">
    <citation type="journal article" date="2007" name="Nature">
        <title>Evolution of genes and genomes on the Drosophila phylogeny.</title>
        <authorList>
            <consortium name="Drosophila 12 Genomes Consortium"/>
            <person name="Clark A.G."/>
            <person name="Eisen M.B."/>
            <person name="Smith D.R."/>
            <person name="Bergman C.M."/>
            <person name="Oliver B."/>
            <person name="Markow T.A."/>
            <person name="Kaufman T.C."/>
            <person name="Kellis M."/>
            <person name="Gelbart W."/>
            <person name="Iyer V.N."/>
            <person name="Pollard D.A."/>
            <person name="Sackton T.B."/>
            <person name="Larracuente A.M."/>
            <person name="Singh N.D."/>
            <person name="Abad J.P."/>
            <person name="Abt D.N."/>
            <person name="Adryan B."/>
            <person name="Aguade M."/>
            <person name="Akashi H."/>
            <person name="Anderson W.W."/>
            <person name="Aquadro C.F."/>
            <person name="Ardell D.H."/>
            <person name="Arguello R."/>
            <person name="Artieri C.G."/>
            <person name="Barbash D.A."/>
            <person name="Barker D."/>
            <person name="Barsanti P."/>
            <person name="Batterham P."/>
            <person name="Batzoglou S."/>
            <person name="Begun D."/>
            <person name="Bhutkar A."/>
            <person name="Blanco E."/>
            <person name="Bosak S.A."/>
            <person name="Bradley R.K."/>
            <person name="Brand A.D."/>
            <person name="Brent M.R."/>
            <person name="Brooks A.N."/>
            <person name="Brown R.H."/>
            <person name="Butlin R.K."/>
            <person name="Caggese C."/>
            <person name="Calvi B.R."/>
            <person name="Bernardo de Carvalho A."/>
            <person name="Caspi A."/>
            <person name="Castrezana S."/>
            <person name="Celniker S.E."/>
            <person name="Chang J.L."/>
            <person name="Chapple C."/>
            <person name="Chatterji S."/>
            <person name="Chinwalla A."/>
            <person name="Civetta A."/>
            <person name="Clifton S.W."/>
            <person name="Comeron J.M."/>
            <person name="Costello J.C."/>
            <person name="Coyne J.A."/>
            <person name="Daub J."/>
            <person name="David R.G."/>
            <person name="Delcher A.L."/>
            <person name="Delehaunty K."/>
            <person name="Do C.B."/>
            <person name="Ebling H."/>
            <person name="Edwards K."/>
            <person name="Eickbush T."/>
            <person name="Evans J.D."/>
            <person name="Filipski A."/>
            <person name="Findeiss S."/>
            <person name="Freyhult E."/>
            <person name="Fulton L."/>
            <person name="Fulton R."/>
            <person name="Garcia A.C."/>
            <person name="Gardiner A."/>
            <person name="Garfield D.A."/>
            <person name="Garvin B.E."/>
            <person name="Gibson G."/>
            <person name="Gilbert D."/>
            <person name="Gnerre S."/>
            <person name="Godfrey J."/>
            <person name="Good R."/>
            <person name="Gotea V."/>
            <person name="Gravely B."/>
            <person name="Greenberg A.J."/>
            <person name="Griffiths-Jones S."/>
            <person name="Gross S."/>
            <person name="Guigo R."/>
            <person name="Gustafson E.A."/>
            <person name="Haerty W."/>
            <person name="Hahn M.W."/>
            <person name="Halligan D.L."/>
            <person name="Halpern A.L."/>
            <person name="Halter G.M."/>
            <person name="Han M.V."/>
            <person name="Heger A."/>
            <person name="Hillier L."/>
            <person name="Hinrichs A.S."/>
            <person name="Holmes I."/>
            <person name="Hoskins R.A."/>
            <person name="Hubisz M.J."/>
            <person name="Hultmark D."/>
            <person name="Huntley M.A."/>
            <person name="Jaffe D.B."/>
            <person name="Jagadeeshan S."/>
            <person name="Jeck W.R."/>
            <person name="Johnson J."/>
            <person name="Jones C.D."/>
            <person name="Jordan W.C."/>
            <person name="Karpen G.H."/>
            <person name="Kataoka E."/>
            <person name="Keightley P.D."/>
            <person name="Kheradpour P."/>
            <person name="Kirkness E.F."/>
            <person name="Koerich L.B."/>
            <person name="Kristiansen K."/>
            <person name="Kudrna D."/>
            <person name="Kulathinal R.J."/>
            <person name="Kumar S."/>
            <person name="Kwok R."/>
            <person name="Lander E."/>
            <person name="Langley C.H."/>
            <person name="Lapoint R."/>
            <person name="Lazzaro B.P."/>
            <person name="Lee S.J."/>
            <person name="Levesque L."/>
            <person name="Li R."/>
            <person name="Lin C.F."/>
            <person name="Lin M.F."/>
            <person name="Lindblad-Toh K."/>
            <person name="Llopart A."/>
            <person name="Long M."/>
            <person name="Low L."/>
            <person name="Lozovsky E."/>
            <person name="Lu J."/>
            <person name="Luo M."/>
            <person name="Machado C.A."/>
            <person name="Makalowski W."/>
            <person name="Marzo M."/>
            <person name="Matsuda M."/>
            <person name="Matzkin L."/>
            <person name="McAllister B."/>
            <person name="McBride C.S."/>
            <person name="McKernan B."/>
            <person name="McKernan K."/>
            <person name="Mendez-Lago M."/>
            <person name="Minx P."/>
            <person name="Mollenhauer M.U."/>
            <person name="Montooth K."/>
            <person name="Mount S.M."/>
            <person name="Mu X."/>
            <person name="Myers E."/>
            <person name="Negre B."/>
            <person name="Newfeld S."/>
            <person name="Nielsen R."/>
            <person name="Noor M.A."/>
            <person name="O'Grady P."/>
            <person name="Pachter L."/>
            <person name="Papaceit M."/>
            <person name="Parisi M.J."/>
            <person name="Parisi M."/>
            <person name="Parts L."/>
            <person name="Pedersen J.S."/>
            <person name="Pesole G."/>
            <person name="Phillippy A.M."/>
            <person name="Ponting C.P."/>
            <person name="Pop M."/>
            <person name="Porcelli D."/>
            <person name="Powell J.R."/>
            <person name="Prohaska S."/>
            <person name="Pruitt K."/>
            <person name="Puig M."/>
            <person name="Quesneville H."/>
            <person name="Ram K.R."/>
            <person name="Rand D."/>
            <person name="Rasmussen M.D."/>
            <person name="Reed L.K."/>
            <person name="Reenan R."/>
            <person name="Reily A."/>
            <person name="Remington K.A."/>
            <person name="Rieger T.T."/>
            <person name="Ritchie M.G."/>
            <person name="Robin C."/>
            <person name="Rogers Y.H."/>
            <person name="Rohde C."/>
            <person name="Rozas J."/>
            <person name="Rubenfield M.J."/>
            <person name="Ruiz A."/>
            <person name="Russo S."/>
            <person name="Salzberg S.L."/>
            <person name="Sanchez-Gracia A."/>
            <person name="Saranga D.J."/>
            <person name="Sato H."/>
            <person name="Schaeffer S.W."/>
            <person name="Schatz M.C."/>
            <person name="Schlenke T."/>
            <person name="Schwartz R."/>
            <person name="Segarra C."/>
            <person name="Singh R.S."/>
            <person name="Sirot L."/>
            <person name="Sirota M."/>
            <person name="Sisneros N.B."/>
            <person name="Smith C.D."/>
            <person name="Smith T.F."/>
            <person name="Spieth J."/>
            <person name="Stage D.E."/>
            <person name="Stark A."/>
            <person name="Stephan W."/>
            <person name="Strausberg R.L."/>
            <person name="Strempel S."/>
            <person name="Sturgill D."/>
            <person name="Sutton G."/>
            <person name="Sutton G.G."/>
            <person name="Tao W."/>
            <person name="Teichmann S."/>
            <person name="Tobari Y.N."/>
            <person name="Tomimura Y."/>
            <person name="Tsolas J.M."/>
            <person name="Valente V.L."/>
            <person name="Venter E."/>
            <person name="Venter J.C."/>
            <person name="Vicario S."/>
            <person name="Vieira F.G."/>
            <person name="Vilella A.J."/>
            <person name="Villasante A."/>
            <person name="Walenz B."/>
            <person name="Wang J."/>
            <person name="Wasserman M."/>
            <person name="Watts T."/>
            <person name="Wilson D."/>
            <person name="Wilson R.K."/>
            <person name="Wing R.A."/>
            <person name="Wolfner M.F."/>
            <person name="Wong A."/>
            <person name="Wong G.K."/>
            <person name="Wu C.I."/>
            <person name="Wu G."/>
            <person name="Yamamoto D."/>
            <person name="Yang H.P."/>
            <person name="Yang S.P."/>
            <person name="Yorke J.A."/>
            <person name="Yoshida K."/>
            <person name="Zdobnov E."/>
            <person name="Zhang P."/>
            <person name="Zhang Y."/>
            <person name="Zimin A.V."/>
            <person name="Baldwin J."/>
            <person name="Abdouelleil A."/>
            <person name="Abdulkadir J."/>
            <person name="Abebe A."/>
            <person name="Abera B."/>
            <person name="Abreu J."/>
            <person name="Acer S.C."/>
            <person name="Aftuck L."/>
            <person name="Alexander A."/>
            <person name="An P."/>
            <person name="Anderson E."/>
            <person name="Anderson S."/>
            <person name="Arachi H."/>
            <person name="Azer M."/>
            <person name="Bachantsang P."/>
            <person name="Barry A."/>
            <person name="Bayul T."/>
            <person name="Berlin A."/>
            <person name="Bessette D."/>
            <person name="Bloom T."/>
            <person name="Blye J."/>
            <person name="Boguslavskiy L."/>
            <person name="Bonnet C."/>
            <person name="Boukhgalter B."/>
            <person name="Bourzgui I."/>
            <person name="Brown A."/>
            <person name="Cahill P."/>
            <person name="Channer S."/>
            <person name="Cheshatsang Y."/>
            <person name="Chuda L."/>
            <person name="Citroen M."/>
            <person name="Collymore A."/>
            <person name="Cooke P."/>
            <person name="Costello M."/>
            <person name="D'Aco K."/>
            <person name="Daza R."/>
            <person name="De Haan G."/>
            <person name="DeGray S."/>
            <person name="DeMaso C."/>
            <person name="Dhargay N."/>
            <person name="Dooley K."/>
            <person name="Dooley E."/>
            <person name="Doricent M."/>
            <person name="Dorje P."/>
            <person name="Dorjee K."/>
            <person name="Dupes A."/>
            <person name="Elong R."/>
            <person name="Falk J."/>
            <person name="Farina A."/>
            <person name="Faro S."/>
            <person name="Ferguson D."/>
            <person name="Fisher S."/>
            <person name="Foley C.D."/>
            <person name="Franke A."/>
            <person name="Friedrich D."/>
            <person name="Gadbois L."/>
            <person name="Gearin G."/>
            <person name="Gearin C.R."/>
            <person name="Giannoukos G."/>
            <person name="Goode T."/>
            <person name="Graham J."/>
            <person name="Grandbois E."/>
            <person name="Grewal S."/>
            <person name="Gyaltsen K."/>
            <person name="Hafez N."/>
            <person name="Hagos B."/>
            <person name="Hall J."/>
            <person name="Henson C."/>
            <person name="Hollinger A."/>
            <person name="Honan T."/>
            <person name="Huard M.D."/>
            <person name="Hughes L."/>
            <person name="Hurhula B."/>
            <person name="Husby M.E."/>
            <person name="Kamat A."/>
            <person name="Kanga B."/>
            <person name="Kashin S."/>
            <person name="Khazanovich D."/>
            <person name="Kisner P."/>
            <person name="Lance K."/>
            <person name="Lara M."/>
            <person name="Lee W."/>
            <person name="Lennon N."/>
            <person name="Letendre F."/>
            <person name="LeVine R."/>
            <person name="Lipovsky A."/>
            <person name="Liu X."/>
            <person name="Liu J."/>
            <person name="Liu S."/>
            <person name="Lokyitsang T."/>
            <person name="Lokyitsang Y."/>
            <person name="Lubonja R."/>
            <person name="Lui A."/>
            <person name="MacDonald P."/>
            <person name="Magnisalis V."/>
            <person name="Maru K."/>
            <person name="Matthews C."/>
            <person name="McCusker W."/>
            <person name="McDonough S."/>
            <person name="Mehta T."/>
            <person name="Meldrim J."/>
            <person name="Meneus L."/>
            <person name="Mihai O."/>
            <person name="Mihalev A."/>
            <person name="Mihova T."/>
            <person name="Mittelman R."/>
            <person name="Mlenga V."/>
            <person name="Montmayeur A."/>
            <person name="Mulrain L."/>
            <person name="Navidi A."/>
            <person name="Naylor J."/>
            <person name="Negash T."/>
            <person name="Nguyen T."/>
            <person name="Nguyen N."/>
            <person name="Nicol R."/>
            <person name="Norbu C."/>
            <person name="Norbu N."/>
            <person name="Novod N."/>
            <person name="O'Neill B."/>
            <person name="Osman S."/>
            <person name="Markiewicz E."/>
            <person name="Oyono O.L."/>
            <person name="Patti C."/>
            <person name="Phunkhang P."/>
            <person name="Pierre F."/>
            <person name="Priest M."/>
            <person name="Raghuraman S."/>
            <person name="Rege F."/>
            <person name="Reyes R."/>
            <person name="Rise C."/>
            <person name="Rogov P."/>
            <person name="Ross K."/>
            <person name="Ryan E."/>
            <person name="Settipalli S."/>
            <person name="Shea T."/>
            <person name="Sherpa N."/>
            <person name="Shi L."/>
            <person name="Shih D."/>
            <person name="Sparrow T."/>
            <person name="Spaulding J."/>
            <person name="Stalker J."/>
            <person name="Stange-Thomann N."/>
            <person name="Stavropoulos S."/>
            <person name="Stone C."/>
            <person name="Strader C."/>
            <person name="Tesfaye S."/>
            <person name="Thomson T."/>
            <person name="Thoulutsang Y."/>
            <person name="Thoulutsang D."/>
            <person name="Topham K."/>
            <person name="Topping I."/>
            <person name="Tsamla T."/>
            <person name="Vassiliev H."/>
            <person name="Vo A."/>
            <person name="Wangchuk T."/>
            <person name="Wangdi T."/>
            <person name="Weiand M."/>
            <person name="Wilkinson J."/>
            <person name="Wilson A."/>
            <person name="Yadav S."/>
            <person name="Young G."/>
            <person name="Yu Q."/>
            <person name="Zembek L."/>
            <person name="Zhong D."/>
            <person name="Zimmer A."/>
            <person name="Zwirko Z."/>
            <person name="Jaffe D.B."/>
            <person name="Alvarez P."/>
            <person name="Brockman W."/>
            <person name="Butler J."/>
            <person name="Chin C."/>
            <person name="Gnerre S."/>
            <person name="Grabherr M."/>
            <person name="Kleber M."/>
            <person name="Mauceli E."/>
            <person name="MacCallum I."/>
        </authorList>
    </citation>
    <scope>NUCLEOTIDE SEQUENCE [LARGE SCALE GENOMIC DNA]</scope>
    <source>
        <strain evidence="10">Tucson 15287-2541.00</strain>
    </source>
</reference>
<keyword evidence="7" id="KW-0325">Glycoprotein</keyword>
<proteinExistence type="predicted"/>
<dbReference type="PANTHER" id="PTHR42643:SF41">
    <property type="entry name" value="IONOTROPIC RECEPTOR 20A-RELATED"/>
    <property type="match status" value="1"/>
</dbReference>
<dbReference type="AlphaFoldDB" id="B4J5P1"/>
<dbReference type="EMBL" id="CH916367">
    <property type="protein sequence ID" value="EDW01817.1"/>
    <property type="molecule type" value="Genomic_DNA"/>
</dbReference>
<protein>
    <submittedName>
        <fullName evidence="9">GH20243</fullName>
    </submittedName>
</protein>
<feature type="transmembrane region" description="Helical" evidence="8">
    <location>
        <begin position="576"/>
        <end position="600"/>
    </location>
</feature>
<keyword evidence="3 8" id="KW-0812">Transmembrane</keyword>
<evidence type="ECO:0000256" key="2">
    <source>
        <dbReference type="ARBA" id="ARBA00022475"/>
    </source>
</evidence>